<accession>A0AAE3KCK1</accession>
<keyword evidence="1" id="KW-0732">Signal</keyword>
<dbReference type="AlphaFoldDB" id="A0AAE3KCK1"/>
<dbReference type="Gene3D" id="2.40.160.20">
    <property type="match status" value="1"/>
</dbReference>
<evidence type="ECO:0000313" key="2">
    <source>
        <dbReference type="EMBL" id="MCP1675063.1"/>
    </source>
</evidence>
<comment type="caution">
    <text evidence="2">The sequence shown here is derived from an EMBL/GenBank/DDBJ whole genome shotgun (WGS) entry which is preliminary data.</text>
</comment>
<organism evidence="2 3">
    <name type="scientific">Natronocella acetinitrilica</name>
    <dbReference type="NCBI Taxonomy" id="414046"/>
    <lineage>
        <taxon>Bacteria</taxon>
        <taxon>Pseudomonadati</taxon>
        <taxon>Pseudomonadota</taxon>
        <taxon>Gammaproteobacteria</taxon>
        <taxon>Chromatiales</taxon>
        <taxon>Ectothiorhodospiraceae</taxon>
        <taxon>Natronocella</taxon>
    </lineage>
</organism>
<evidence type="ECO:0008006" key="4">
    <source>
        <dbReference type="Google" id="ProtNLM"/>
    </source>
</evidence>
<name>A0AAE3KCK1_9GAMM</name>
<dbReference type="EMBL" id="JALJXV010000005">
    <property type="protein sequence ID" value="MCP1675063.1"/>
    <property type="molecule type" value="Genomic_DNA"/>
</dbReference>
<protein>
    <recommendedName>
        <fullName evidence="4">Outer membrane protein beta-barrel domain-containing protein</fullName>
    </recommendedName>
</protein>
<dbReference type="Proteomes" id="UP001205843">
    <property type="component" value="Unassembled WGS sequence"/>
</dbReference>
<sequence length="205" mass="22485">MVKRSSMWLFLLLSILAADAPASDRAVAFQQEKRWFAGFAGATTQARFTVEGDAGSSVTSLDDALYLRAGRFGRPMRYGVDLMRVRFDEAETWTVTGFLDYVISGGDLLSGYIGITAGGSTLRWRDSDPFDGGGRFGARGDRVNSPVAGLRAGGLIEVTEIVQVEIGYRFLWTNFEDDFDDGTLSGSVEGRNQRAIHAGVNFRFR</sequence>
<evidence type="ECO:0000313" key="3">
    <source>
        <dbReference type="Proteomes" id="UP001205843"/>
    </source>
</evidence>
<dbReference type="RefSeq" id="WP_253477949.1">
    <property type="nucleotide sequence ID" value="NZ_JALJXV010000005.1"/>
</dbReference>
<proteinExistence type="predicted"/>
<feature type="signal peptide" evidence="1">
    <location>
        <begin position="1"/>
        <end position="20"/>
    </location>
</feature>
<reference evidence="2" key="1">
    <citation type="submission" date="2022-03" db="EMBL/GenBank/DDBJ databases">
        <title>Genomic Encyclopedia of Type Strains, Phase III (KMG-III): the genomes of soil and plant-associated and newly described type strains.</title>
        <authorList>
            <person name="Whitman W."/>
        </authorList>
    </citation>
    <scope>NUCLEOTIDE SEQUENCE</scope>
    <source>
        <strain evidence="2">ANL 6-2</strain>
    </source>
</reference>
<keyword evidence="3" id="KW-1185">Reference proteome</keyword>
<evidence type="ECO:0000256" key="1">
    <source>
        <dbReference type="SAM" id="SignalP"/>
    </source>
</evidence>
<gene>
    <name evidence="2" type="ORF">J2T57_002211</name>
</gene>
<feature type="chain" id="PRO_5042054156" description="Outer membrane protein beta-barrel domain-containing protein" evidence="1">
    <location>
        <begin position="21"/>
        <end position="205"/>
    </location>
</feature>